<proteinExistence type="predicted"/>
<reference evidence="2" key="1">
    <citation type="journal article" date="2014" name="Int. J. Syst. Evol. Microbiol.">
        <title>Complete genome sequence of Corynebacterium casei LMG S-19264T (=DSM 44701T), isolated from a smear-ripened cheese.</title>
        <authorList>
            <consortium name="US DOE Joint Genome Institute (JGI-PGF)"/>
            <person name="Walter F."/>
            <person name="Albersmeier A."/>
            <person name="Kalinowski J."/>
            <person name="Ruckert C."/>
        </authorList>
    </citation>
    <scope>NUCLEOTIDE SEQUENCE</scope>
    <source>
        <strain evidence="2">CGMCC 1.12214</strain>
    </source>
</reference>
<dbReference type="InterPro" id="IPR001509">
    <property type="entry name" value="Epimerase_deHydtase"/>
</dbReference>
<organism evidence="2 3">
    <name type="scientific">Alsobacter metallidurans</name>
    <dbReference type="NCBI Taxonomy" id="340221"/>
    <lineage>
        <taxon>Bacteria</taxon>
        <taxon>Pseudomonadati</taxon>
        <taxon>Pseudomonadota</taxon>
        <taxon>Alphaproteobacteria</taxon>
        <taxon>Hyphomicrobiales</taxon>
        <taxon>Alsobacteraceae</taxon>
        <taxon>Alsobacter</taxon>
    </lineage>
</organism>
<protein>
    <submittedName>
        <fullName evidence="2">NAD-dependent epimerase</fullName>
    </submittedName>
</protein>
<sequence>MKILITGNMGYVGPMVVRHLRSRWPQAELIGFDAGFFADCLSSAEQFPETLLDQQHYGDVREFPPALLAGVDAVVHLAAVSNDPIGNAYEAQTNDINYLASARLAGLAEEAGVKNFVFASSCSIYGFAEGGPRTESDALNPLTAYARSKIATERALAEKNSWDMTVTCLRFATACGMSDRLRLDLVLNDFVATALATGEINVLSDGTPWRPMIDVKDMARAIEWAITRPKETGGRHLAINVGSNHWNLQVSELSKAVAEAVPGTRVNTNPNAPPDKRSYRVNFSLFERLAPDHQPQVMLSDSIRALREGLQQINVKADDLRSARLVRLRTLERLMGKGLLSKDLRWQRGAAIKPEPQAELALKAG</sequence>
<dbReference type="PANTHER" id="PTHR43245">
    <property type="entry name" value="BIFUNCTIONAL POLYMYXIN RESISTANCE PROTEIN ARNA"/>
    <property type="match status" value="1"/>
</dbReference>
<dbReference type="CDD" id="cd08946">
    <property type="entry name" value="SDR_e"/>
    <property type="match status" value="1"/>
</dbReference>
<dbReference type="Pfam" id="PF01370">
    <property type="entry name" value="Epimerase"/>
    <property type="match status" value="1"/>
</dbReference>
<reference evidence="2" key="2">
    <citation type="submission" date="2020-09" db="EMBL/GenBank/DDBJ databases">
        <authorList>
            <person name="Sun Q."/>
            <person name="Zhou Y."/>
        </authorList>
    </citation>
    <scope>NUCLEOTIDE SEQUENCE</scope>
    <source>
        <strain evidence="2">CGMCC 1.12214</strain>
    </source>
</reference>
<gene>
    <name evidence="2" type="ORF">GCM10007036_11660</name>
</gene>
<dbReference type="RefSeq" id="WP_188516734.1">
    <property type="nucleotide sequence ID" value="NZ_BMES01000001.1"/>
</dbReference>
<dbReference type="PANTHER" id="PTHR43245:SF23">
    <property type="entry name" value="NAD(P)-BINDING DOMAIN-CONTAINING PROTEIN"/>
    <property type="match status" value="1"/>
</dbReference>
<keyword evidence="3" id="KW-1185">Reference proteome</keyword>
<dbReference type="InterPro" id="IPR050177">
    <property type="entry name" value="Lipid_A_modif_metabolic_enz"/>
</dbReference>
<dbReference type="InterPro" id="IPR036291">
    <property type="entry name" value="NAD(P)-bd_dom_sf"/>
</dbReference>
<comment type="caution">
    <text evidence="2">The sequence shown here is derived from an EMBL/GenBank/DDBJ whole genome shotgun (WGS) entry which is preliminary data.</text>
</comment>
<dbReference type="EMBL" id="BMES01000001">
    <property type="protein sequence ID" value="GGH13236.1"/>
    <property type="molecule type" value="Genomic_DNA"/>
</dbReference>
<feature type="domain" description="NAD-dependent epimerase/dehydratase" evidence="1">
    <location>
        <begin position="3"/>
        <end position="242"/>
    </location>
</feature>
<evidence type="ECO:0000313" key="2">
    <source>
        <dbReference type="EMBL" id="GGH13236.1"/>
    </source>
</evidence>
<name>A0A917I5Z9_9HYPH</name>
<dbReference type="SUPFAM" id="SSF51735">
    <property type="entry name" value="NAD(P)-binding Rossmann-fold domains"/>
    <property type="match status" value="1"/>
</dbReference>
<dbReference type="Gene3D" id="3.40.50.720">
    <property type="entry name" value="NAD(P)-binding Rossmann-like Domain"/>
    <property type="match status" value="1"/>
</dbReference>
<evidence type="ECO:0000259" key="1">
    <source>
        <dbReference type="Pfam" id="PF01370"/>
    </source>
</evidence>
<dbReference type="AlphaFoldDB" id="A0A917I5Z9"/>
<dbReference type="Proteomes" id="UP000603912">
    <property type="component" value="Unassembled WGS sequence"/>
</dbReference>
<accession>A0A917I5Z9</accession>
<evidence type="ECO:0000313" key="3">
    <source>
        <dbReference type="Proteomes" id="UP000603912"/>
    </source>
</evidence>